<keyword evidence="2" id="KW-0472">Membrane</keyword>
<evidence type="ECO:0000313" key="4">
    <source>
        <dbReference type="Proteomes" id="UP001431656"/>
    </source>
</evidence>
<dbReference type="KEGG" id="broo:brsh051_15850"/>
<evidence type="ECO:0000313" key="3">
    <source>
        <dbReference type="EMBL" id="BEH02304.1"/>
    </source>
</evidence>
<gene>
    <name evidence="3" type="ORF">brsh051_15850</name>
</gene>
<dbReference type="Proteomes" id="UP001431656">
    <property type="component" value="Chromosome"/>
</dbReference>
<keyword evidence="4" id="KW-1185">Reference proteome</keyword>
<feature type="transmembrane region" description="Helical" evidence="2">
    <location>
        <begin position="23"/>
        <end position="40"/>
    </location>
</feature>
<dbReference type="EMBL" id="AP028056">
    <property type="protein sequence ID" value="BEH02304.1"/>
    <property type="molecule type" value="Genomic_DNA"/>
</dbReference>
<organism evidence="3 4">
    <name type="scientific">Brooklawnia propionicigenes</name>
    <dbReference type="NCBI Taxonomy" id="3041175"/>
    <lineage>
        <taxon>Bacteria</taxon>
        <taxon>Bacillati</taxon>
        <taxon>Actinomycetota</taxon>
        <taxon>Actinomycetes</taxon>
        <taxon>Propionibacteriales</taxon>
        <taxon>Propionibacteriaceae</taxon>
        <taxon>Brooklawnia</taxon>
    </lineage>
</organism>
<feature type="region of interest" description="Disordered" evidence="1">
    <location>
        <begin position="250"/>
        <end position="302"/>
    </location>
</feature>
<keyword evidence="2" id="KW-0812">Transmembrane</keyword>
<proteinExistence type="predicted"/>
<accession>A0AAN0MH76</accession>
<feature type="transmembrane region" description="Helical" evidence="2">
    <location>
        <begin position="46"/>
        <end position="71"/>
    </location>
</feature>
<dbReference type="AlphaFoldDB" id="A0AAN0MH76"/>
<sequence>MTTSTDSPFRSGQLRRAGVLMKLPRVVIAAVVWLLVIEALPGPAAWGALAIVVVGTVAGVVAEPVIIRLVWWARRPSTPLAVTGDPGVRVLVTGQRIAGIGRAGRRCLVVPATWIGRTDLPALLSRARQRQLVSAGRFDVAYQWFTWPWQLLAASASGFAHGMTRLPLIGFAWRLRIVVAGIAVWQTVVAGQRAATVGIVVVIGLTYLLPWTDARHERLVSQALADLERSSATPAPPATRRPVVLPVRPTATHAGRRSCTSAPRRGPEPCGQWRSPARQVTCTGEGIRAHDPRTSGRKGSRS</sequence>
<evidence type="ECO:0000256" key="2">
    <source>
        <dbReference type="SAM" id="Phobius"/>
    </source>
</evidence>
<keyword evidence="2" id="KW-1133">Transmembrane helix</keyword>
<feature type="transmembrane region" description="Helical" evidence="2">
    <location>
        <begin position="171"/>
        <end position="188"/>
    </location>
</feature>
<dbReference type="RefSeq" id="WP_286263813.1">
    <property type="nucleotide sequence ID" value="NZ_AP028056.1"/>
</dbReference>
<protein>
    <submittedName>
        <fullName evidence="3">Uncharacterized protein</fullName>
    </submittedName>
</protein>
<reference evidence="3" key="1">
    <citation type="journal article" date="2024" name="Int. J. Syst. Evol. Microbiol.">
        <title>Brooklawnia propionicigenes sp. nov., a facultatively anaerobic, propionate-producing bacterium isolated from a methanogenic reactor treating waste from cattle farms.</title>
        <authorList>
            <person name="Akita Y."/>
            <person name="Ueki A."/>
            <person name="Tonouchi A."/>
            <person name="Sugawara Y."/>
            <person name="Honma S."/>
            <person name="Kaku N."/>
            <person name="Ueki K."/>
        </authorList>
    </citation>
    <scope>NUCLEOTIDE SEQUENCE</scope>
    <source>
        <strain evidence="3">SH051</strain>
    </source>
</reference>
<feature type="transmembrane region" description="Helical" evidence="2">
    <location>
        <begin position="194"/>
        <end position="212"/>
    </location>
</feature>
<evidence type="ECO:0000256" key="1">
    <source>
        <dbReference type="SAM" id="MobiDB-lite"/>
    </source>
</evidence>
<name>A0AAN0MH76_9ACTN</name>